<dbReference type="Proteomes" id="UP000327000">
    <property type="component" value="Unassembled WGS sequence"/>
</dbReference>
<dbReference type="OrthoDB" id="4558943at2"/>
<comment type="caution">
    <text evidence="2">The sequence shown here is derived from an EMBL/GenBank/DDBJ whole genome shotgun (WGS) entry which is preliminary data.</text>
</comment>
<evidence type="ECO:0000313" key="3">
    <source>
        <dbReference type="Proteomes" id="UP000327000"/>
    </source>
</evidence>
<organism evidence="2 3">
    <name type="scientific">Streptomyces mobaraensis</name>
    <name type="common">Streptoverticillium mobaraense</name>
    <dbReference type="NCBI Taxonomy" id="35621"/>
    <lineage>
        <taxon>Bacteria</taxon>
        <taxon>Bacillati</taxon>
        <taxon>Actinomycetota</taxon>
        <taxon>Actinomycetes</taxon>
        <taxon>Kitasatosporales</taxon>
        <taxon>Streptomycetaceae</taxon>
        <taxon>Streptomyces</taxon>
    </lineage>
</organism>
<dbReference type="InterPro" id="IPR007278">
    <property type="entry name" value="DUF397"/>
</dbReference>
<dbReference type="AlphaFoldDB" id="A0A5N5WA32"/>
<evidence type="ECO:0000259" key="1">
    <source>
        <dbReference type="Pfam" id="PF04149"/>
    </source>
</evidence>
<protein>
    <submittedName>
        <fullName evidence="2">DUF397 domain-containing protein</fullName>
    </submittedName>
</protein>
<name>A0A5N5WA32_STRMB</name>
<dbReference type="EMBL" id="VOKX01000016">
    <property type="protein sequence ID" value="KAB7847225.1"/>
    <property type="molecule type" value="Genomic_DNA"/>
</dbReference>
<dbReference type="Pfam" id="PF04149">
    <property type="entry name" value="DUF397"/>
    <property type="match status" value="1"/>
</dbReference>
<keyword evidence="3" id="KW-1185">Reference proteome</keyword>
<sequence length="99" mass="10614">MGNGDLVRSKPAGQKRKGEVIHVIFSNGMPASAFADVEWVKSSDSIGEGNCVELAQLPGGEVAVRNSRFPDGAALVYTREEMVAFLRGAKRCEFDGLVD</sequence>
<feature type="domain" description="DUF397" evidence="1">
    <location>
        <begin position="38"/>
        <end position="90"/>
    </location>
</feature>
<evidence type="ECO:0000313" key="2">
    <source>
        <dbReference type="EMBL" id="KAB7847225.1"/>
    </source>
</evidence>
<gene>
    <name evidence="2" type="ORF">FRZ00_10930</name>
</gene>
<reference evidence="2 3" key="1">
    <citation type="journal article" date="2019" name="Microb. Cell Fact.">
        <title>Exploring novel herbicidin analogues by transcriptional regulator overexpression and MS/MS molecular networking.</title>
        <authorList>
            <person name="Shi Y."/>
            <person name="Gu R."/>
            <person name="Li Y."/>
            <person name="Wang X."/>
            <person name="Ren W."/>
            <person name="Li X."/>
            <person name="Wang L."/>
            <person name="Xie Y."/>
            <person name="Hong B."/>
        </authorList>
    </citation>
    <scope>NUCLEOTIDE SEQUENCE [LARGE SCALE GENOMIC DNA]</scope>
    <source>
        <strain evidence="2 3">US-43</strain>
    </source>
</reference>
<accession>A0A5N5WA32</accession>
<proteinExistence type="predicted"/>